<dbReference type="PANTHER" id="PTHR31138:SF1">
    <property type="entry name" value="PDZ DOMAIN-CONTAINING PROTEIN"/>
    <property type="match status" value="1"/>
</dbReference>
<dbReference type="InterPro" id="IPR017943">
    <property type="entry name" value="Bactericidal_perm-incr_a/b_dom"/>
</dbReference>
<proteinExistence type="predicted"/>
<feature type="domain" description="HAM1-like C-terminal" evidence="2">
    <location>
        <begin position="683"/>
        <end position="820"/>
    </location>
</feature>
<evidence type="ECO:0000259" key="3">
    <source>
        <dbReference type="Pfam" id="PF19343"/>
    </source>
</evidence>
<feature type="region of interest" description="Disordered" evidence="1">
    <location>
        <begin position="279"/>
        <end position="301"/>
    </location>
</feature>
<dbReference type="Proteomes" id="UP000284706">
    <property type="component" value="Unassembled WGS sequence"/>
</dbReference>
<reference evidence="4 5" key="1">
    <citation type="journal article" date="2018" name="Evol. Lett.">
        <title>Horizontal gene cluster transfer increased hallucinogenic mushroom diversity.</title>
        <authorList>
            <person name="Reynolds H.T."/>
            <person name="Vijayakumar V."/>
            <person name="Gluck-Thaler E."/>
            <person name="Korotkin H.B."/>
            <person name="Matheny P.B."/>
            <person name="Slot J.C."/>
        </authorList>
    </citation>
    <scope>NUCLEOTIDE SEQUENCE [LARGE SCALE GENOMIC DNA]</scope>
    <source>
        <strain evidence="4 5">SRW20</strain>
    </source>
</reference>
<dbReference type="SUPFAM" id="SSF55394">
    <property type="entry name" value="Bactericidal permeability-increasing protein, BPI"/>
    <property type="match status" value="1"/>
</dbReference>
<dbReference type="Gene3D" id="3.15.10.10">
    <property type="entry name" value="Bactericidal permeability-increasing protein, domain 1"/>
    <property type="match status" value="1"/>
</dbReference>
<dbReference type="InterPro" id="IPR045967">
    <property type="entry name" value="HAM1-like_N"/>
</dbReference>
<dbReference type="InterPro" id="IPR027842">
    <property type="entry name" value="HAM1-like_C"/>
</dbReference>
<evidence type="ECO:0008006" key="6">
    <source>
        <dbReference type="Google" id="ProtNLM"/>
    </source>
</evidence>
<sequence>MSLPPAQKDVHENPAKNSVVAPSNRAAKEADVDRKLRFYGVIQAFRKGKMPSNEQIDTTLQYVLDHSPVDVNQLSPEGRKLVQDTREIISTARLMVQQKNADELFQNFVWHTRDVDTDTLTQGPGEVSEKIPVDADKAKNDGQEAVKHLRTLLTLVLTNSEVRKLLSDFSLIGRDLLSRTAVKAAETIAPHPDKLANVDQTAPHDQFITEGGRVAGPNETPVLEARLPGTEKTIRHHPHEEDIMVKNEDGTMKPASEIREQARQVNENKGDIANDAVGKAQSEAQKHAEDIQEADSTEEKKRGVMDKMRAFRDGISDRIPQQHKEKASDTYDRTKTFLSEEYFPEERRDQFIFRGKKVIMECQKHDDYQNSIRWLLGYFEEYAKHGRKAADIAKDHAQDKADTSNLSLCLREIRTLLERFANGQSLDTITSAVDALIDDANRDEALKEWFSAVDLYIRKVLLEPGYVLEPDCNNHANRLREIGRQFYDEKYKNHFDNLFNSISGWFKAMGDDPLNKQFGEDWARLTRDLLFDSEGSLKFKPELWNDIRKVIMPTLIEQVGYIPIPRIEYSDDSLDLVVENLTLQGRNLFPNIVQLEANNFVKFSPYNAITDDHHHRIRLTLEQMQADMRDVAFYYRKKTGMPKMKDSGIADVLLGGQGLSATIELVSVRKDPTSVFRVQDVHVKVDTLKFAIRDSNHDFLYKTLRPLATSLIKRQIQKAIRDAIITGFEYIDGQLVGVRNRMNEAKKEDTELSRTDVLKDLFKKKDDTSLRSSDSKSQFKIVKDKRASILADKGHPAGWVNKTEEREKLVESGDNWKSDAEKESKQTLVDPSLRLSPELISDIFSLSIDHVQIRNNSPHHRGLRYKAASPLVLGAVCRQWRRIAWGTPNLWTFILVHLKPKDVTRQADFLQDWVRRSGGMQLSVYVYQESPVTSFVAVRPLIDIVNKVSRRWHALYLRIPALGISLFSGDQDSSTTALHSLNLLPSTTNMAVAGVGRFGMKALKPSPCNVSLFGLRFQAVRIFWHNVTSVYINGFHIGECFELFRQARSLQHCRLANILLLNNTSLPTQPIEHFGLHNLDLSSSSSRLLGAALTQLTVPSLTKFAISVSTHDYPVPAQVLMELIQRSSCQLQEFEMRDAHLSDDDMISVLECMPSLGALHILPPAPGTQNPAEILKRMAATTNGVSDGEGFLPNLHTFKYHWHGGSGKVPPSGGWWALLERVLRVRCENSIKSLARWKKFHIEFYPNDNGELPFLIEEKSLPYFLSVIEDGLDLKLRYPDENLDLVKEAAEHYGILEVDADEGVISSDYSSA</sequence>
<dbReference type="SUPFAM" id="SSF52047">
    <property type="entry name" value="RNI-like"/>
    <property type="match status" value="1"/>
</dbReference>
<dbReference type="OrthoDB" id="19394at2759"/>
<dbReference type="GO" id="GO:0008289">
    <property type="term" value="F:lipid binding"/>
    <property type="evidence" value="ECO:0007669"/>
    <property type="project" value="InterPro"/>
</dbReference>
<dbReference type="InterPro" id="IPR032675">
    <property type="entry name" value="LRR_dom_sf"/>
</dbReference>
<dbReference type="Pfam" id="PF14613">
    <property type="entry name" value="HAM1_C"/>
    <property type="match status" value="1"/>
</dbReference>
<name>A0A409VXT2_9AGAR</name>
<organism evidence="4 5">
    <name type="scientific">Gymnopilus dilepis</name>
    <dbReference type="NCBI Taxonomy" id="231916"/>
    <lineage>
        <taxon>Eukaryota</taxon>
        <taxon>Fungi</taxon>
        <taxon>Dikarya</taxon>
        <taxon>Basidiomycota</taxon>
        <taxon>Agaricomycotina</taxon>
        <taxon>Agaricomycetes</taxon>
        <taxon>Agaricomycetidae</taxon>
        <taxon>Agaricales</taxon>
        <taxon>Agaricineae</taxon>
        <taxon>Hymenogastraceae</taxon>
        <taxon>Gymnopilus</taxon>
    </lineage>
</organism>
<dbReference type="Gene3D" id="3.80.10.10">
    <property type="entry name" value="Ribonuclease Inhibitor"/>
    <property type="match status" value="1"/>
</dbReference>
<accession>A0A409VXT2</accession>
<feature type="domain" description="HAM1-like N-terminal" evidence="3">
    <location>
        <begin position="14"/>
        <end position="671"/>
    </location>
</feature>
<keyword evidence="5" id="KW-1185">Reference proteome</keyword>
<evidence type="ECO:0000313" key="4">
    <source>
        <dbReference type="EMBL" id="PPQ71059.1"/>
    </source>
</evidence>
<feature type="region of interest" description="Disordered" evidence="1">
    <location>
        <begin position="1"/>
        <end position="27"/>
    </location>
</feature>
<evidence type="ECO:0000313" key="5">
    <source>
        <dbReference type="Proteomes" id="UP000284706"/>
    </source>
</evidence>
<dbReference type="InParanoid" id="A0A409VXT2"/>
<dbReference type="PANTHER" id="PTHR31138">
    <property type="entry name" value="CHROMOSOME 19, WHOLE GENOME SHOTGUN SEQUENCE"/>
    <property type="match status" value="1"/>
</dbReference>
<evidence type="ECO:0000259" key="2">
    <source>
        <dbReference type="Pfam" id="PF14613"/>
    </source>
</evidence>
<protein>
    <recommendedName>
        <fullName evidence="6">F-box domain-containing protein</fullName>
    </recommendedName>
</protein>
<dbReference type="Pfam" id="PF19343">
    <property type="entry name" value="HAM1_N"/>
    <property type="match status" value="1"/>
</dbReference>
<dbReference type="EMBL" id="NHYE01005517">
    <property type="protein sequence ID" value="PPQ71059.1"/>
    <property type="molecule type" value="Genomic_DNA"/>
</dbReference>
<comment type="caution">
    <text evidence="4">The sequence shown here is derived from an EMBL/GenBank/DDBJ whole genome shotgun (WGS) entry which is preliminary data.</text>
</comment>
<evidence type="ECO:0000256" key="1">
    <source>
        <dbReference type="SAM" id="MobiDB-lite"/>
    </source>
</evidence>
<gene>
    <name evidence="4" type="ORF">CVT26_011461</name>
</gene>
<dbReference type="STRING" id="231916.A0A409VXT2"/>